<gene>
    <name evidence="1" type="ORF">B2A_07972</name>
</gene>
<sequence>RGEQGARELAPRLQALRFALVLSSPLRRAVRTCELAGFAAAARTDQDLCEWNYGAYEGRTTAQIRAERPDWDLFRDGCPDGECAVEVGMRADRVIARVRAAAGNALLFSSGHILRVLAARWLDLPPQSGRLLQLGTASVSVLGYEHGPHEPVVQLWNETRR</sequence>
<evidence type="ECO:0000313" key="1">
    <source>
        <dbReference type="EMBL" id="EQD48433.1"/>
    </source>
</evidence>
<reference evidence="1" key="2">
    <citation type="journal article" date="2014" name="ISME J.">
        <title>Microbial stratification in low pH oxic and suboxic macroscopic growths along an acid mine drainage.</title>
        <authorList>
            <person name="Mendez-Garcia C."/>
            <person name="Mesa V."/>
            <person name="Sprenger R.R."/>
            <person name="Richter M."/>
            <person name="Diez M.S."/>
            <person name="Solano J."/>
            <person name="Bargiela R."/>
            <person name="Golyshina O.V."/>
            <person name="Manteca A."/>
            <person name="Ramos J.L."/>
            <person name="Gallego J.R."/>
            <person name="Llorente I."/>
            <person name="Martins Dos Santos V.A."/>
            <person name="Jensen O.N."/>
            <person name="Pelaez A.I."/>
            <person name="Sanchez J."/>
            <person name="Ferrer M."/>
        </authorList>
    </citation>
    <scope>NUCLEOTIDE SEQUENCE</scope>
</reference>
<dbReference type="GO" id="GO:0101006">
    <property type="term" value="F:protein histidine phosphatase activity"/>
    <property type="evidence" value="ECO:0007669"/>
    <property type="project" value="TreeGrafter"/>
</dbReference>
<dbReference type="AlphaFoldDB" id="T0ZV66"/>
<dbReference type="SUPFAM" id="SSF53254">
    <property type="entry name" value="Phosphoglycerate mutase-like"/>
    <property type="match status" value="1"/>
</dbReference>
<feature type="non-terminal residue" evidence="1">
    <location>
        <position position="1"/>
    </location>
</feature>
<dbReference type="EMBL" id="AUZZ01005737">
    <property type="protein sequence ID" value="EQD48433.1"/>
    <property type="molecule type" value="Genomic_DNA"/>
</dbReference>
<comment type="caution">
    <text evidence="1">The sequence shown here is derived from an EMBL/GenBank/DDBJ whole genome shotgun (WGS) entry which is preliminary data.</text>
</comment>
<proteinExistence type="predicted"/>
<name>T0ZV66_9ZZZZ</name>
<dbReference type="PANTHER" id="PTHR48100">
    <property type="entry name" value="BROAD-SPECIFICITY PHOSPHATASE YOR283W-RELATED"/>
    <property type="match status" value="1"/>
</dbReference>
<dbReference type="InterPro" id="IPR029033">
    <property type="entry name" value="His_PPase_superfam"/>
</dbReference>
<dbReference type="InterPro" id="IPR050275">
    <property type="entry name" value="PGM_Phosphatase"/>
</dbReference>
<dbReference type="Pfam" id="PF00300">
    <property type="entry name" value="His_Phos_1"/>
    <property type="match status" value="1"/>
</dbReference>
<dbReference type="GO" id="GO:0070297">
    <property type="term" value="P:regulation of phosphorelay signal transduction system"/>
    <property type="evidence" value="ECO:0007669"/>
    <property type="project" value="TreeGrafter"/>
</dbReference>
<dbReference type="PANTHER" id="PTHR48100:SF15">
    <property type="entry name" value="SEDOHEPTULOSE 1,7-BISPHOSPHATASE"/>
    <property type="match status" value="1"/>
</dbReference>
<reference evidence="1" key="1">
    <citation type="submission" date="2013-08" db="EMBL/GenBank/DDBJ databases">
        <authorList>
            <person name="Mendez C."/>
            <person name="Richter M."/>
            <person name="Ferrer M."/>
            <person name="Sanchez J."/>
        </authorList>
    </citation>
    <scope>NUCLEOTIDE SEQUENCE</scope>
</reference>
<dbReference type="Gene3D" id="3.40.50.1240">
    <property type="entry name" value="Phosphoglycerate mutase-like"/>
    <property type="match status" value="1"/>
</dbReference>
<accession>T0ZV66</accession>
<dbReference type="InterPro" id="IPR013078">
    <property type="entry name" value="His_Pase_superF_clade-1"/>
</dbReference>
<dbReference type="CDD" id="cd07067">
    <property type="entry name" value="HP_PGM_like"/>
    <property type="match status" value="1"/>
</dbReference>
<protein>
    <submittedName>
        <fullName evidence="1">Phosphoglycerate mutase family protein</fullName>
    </submittedName>
</protein>
<organism evidence="1">
    <name type="scientific">mine drainage metagenome</name>
    <dbReference type="NCBI Taxonomy" id="410659"/>
    <lineage>
        <taxon>unclassified sequences</taxon>
        <taxon>metagenomes</taxon>
        <taxon>ecological metagenomes</taxon>
    </lineage>
</organism>